<feature type="transmembrane region" description="Helical" evidence="1">
    <location>
        <begin position="34"/>
        <end position="56"/>
    </location>
</feature>
<evidence type="ECO:0008006" key="4">
    <source>
        <dbReference type="Google" id="ProtNLM"/>
    </source>
</evidence>
<reference evidence="2 3" key="1">
    <citation type="journal article" date="2016" name="Nat. Commun.">
        <title>Thousands of microbial genomes shed light on interconnected biogeochemical processes in an aquifer system.</title>
        <authorList>
            <person name="Anantharaman K."/>
            <person name="Brown C.T."/>
            <person name="Hug L.A."/>
            <person name="Sharon I."/>
            <person name="Castelle C.J."/>
            <person name="Probst A.J."/>
            <person name="Thomas B.C."/>
            <person name="Singh A."/>
            <person name="Wilkins M.J."/>
            <person name="Karaoz U."/>
            <person name="Brodie E.L."/>
            <person name="Williams K.H."/>
            <person name="Hubbard S.S."/>
            <person name="Banfield J.F."/>
        </authorList>
    </citation>
    <scope>NUCLEOTIDE SEQUENCE [LARGE SCALE GENOMIC DNA]</scope>
</reference>
<sequence>MLKLFYSPRSTIHGFTLIELLIARHPKLQRRKAILGFTLIELLVVMGIFAIMFGFASINLLRPQTQANLDTTLSTIVADLKEQQIRAMTGNGPSAYGVYFEPSRYTLFTGSIYSAGAADNFSVNLEGGITISPTTSVVFVRRSGQTTATTLTITNTNSSEQKTITINTLGAVTIQ</sequence>
<evidence type="ECO:0000313" key="3">
    <source>
        <dbReference type="Proteomes" id="UP000179227"/>
    </source>
</evidence>
<dbReference type="Proteomes" id="UP000179227">
    <property type="component" value="Unassembled WGS sequence"/>
</dbReference>
<gene>
    <name evidence="2" type="ORF">A3A60_02000</name>
</gene>
<dbReference type="STRING" id="1797729.A3A60_02000"/>
<comment type="caution">
    <text evidence="2">The sequence shown here is derived from an EMBL/GenBank/DDBJ whole genome shotgun (WGS) entry which is preliminary data.</text>
</comment>
<dbReference type="NCBIfam" id="TIGR02532">
    <property type="entry name" value="IV_pilin_GFxxxE"/>
    <property type="match status" value="1"/>
</dbReference>
<evidence type="ECO:0000313" key="2">
    <source>
        <dbReference type="EMBL" id="OGE11288.1"/>
    </source>
</evidence>
<accession>A0A1F5I4F3</accession>
<keyword evidence="1" id="KW-0812">Transmembrane</keyword>
<evidence type="ECO:0000256" key="1">
    <source>
        <dbReference type="SAM" id="Phobius"/>
    </source>
</evidence>
<organism evidence="2 3">
    <name type="scientific">Candidatus Curtissbacteria bacterium RIFCSPLOWO2_01_FULL_42_26</name>
    <dbReference type="NCBI Taxonomy" id="1797729"/>
    <lineage>
        <taxon>Bacteria</taxon>
        <taxon>Candidatus Curtissiibacteriota</taxon>
    </lineage>
</organism>
<protein>
    <recommendedName>
        <fullName evidence="4">General secretion pathway GspH domain-containing protein</fullName>
    </recommendedName>
</protein>
<name>A0A1F5I4F3_9BACT</name>
<proteinExistence type="predicted"/>
<keyword evidence="1" id="KW-0472">Membrane</keyword>
<dbReference type="EMBL" id="MFBS01000001">
    <property type="protein sequence ID" value="OGE11288.1"/>
    <property type="molecule type" value="Genomic_DNA"/>
</dbReference>
<dbReference type="AlphaFoldDB" id="A0A1F5I4F3"/>
<dbReference type="Pfam" id="PF07963">
    <property type="entry name" value="N_methyl"/>
    <property type="match status" value="1"/>
</dbReference>
<dbReference type="InterPro" id="IPR012902">
    <property type="entry name" value="N_methyl_site"/>
</dbReference>
<dbReference type="Gene3D" id="3.30.700.10">
    <property type="entry name" value="Glycoprotein, Type 4 Pilin"/>
    <property type="match status" value="1"/>
</dbReference>
<dbReference type="InterPro" id="IPR045584">
    <property type="entry name" value="Pilin-like"/>
</dbReference>
<keyword evidence="1" id="KW-1133">Transmembrane helix</keyword>
<dbReference type="SUPFAM" id="SSF54523">
    <property type="entry name" value="Pili subunits"/>
    <property type="match status" value="1"/>
</dbReference>